<keyword evidence="2" id="KW-1185">Reference proteome</keyword>
<accession>A0A8S9Z8R0</accession>
<dbReference type="EMBL" id="JTDE01000863">
    <property type="protein sequence ID" value="KAF7260168.1"/>
    <property type="molecule type" value="Genomic_DNA"/>
</dbReference>
<name>A0A8S9Z8R0_9TREM</name>
<evidence type="ECO:0000313" key="1">
    <source>
        <dbReference type="EMBL" id="KAF7260168.1"/>
    </source>
</evidence>
<organism evidence="1 2">
    <name type="scientific">Paragonimus skrjabini miyazakii</name>
    <dbReference type="NCBI Taxonomy" id="59628"/>
    <lineage>
        <taxon>Eukaryota</taxon>
        <taxon>Metazoa</taxon>
        <taxon>Spiralia</taxon>
        <taxon>Lophotrochozoa</taxon>
        <taxon>Platyhelminthes</taxon>
        <taxon>Trematoda</taxon>
        <taxon>Digenea</taxon>
        <taxon>Plagiorchiida</taxon>
        <taxon>Troglotremata</taxon>
        <taxon>Troglotrematidae</taxon>
        <taxon>Paragonimus</taxon>
    </lineage>
</organism>
<dbReference type="AlphaFoldDB" id="A0A8S9Z8R0"/>
<comment type="caution">
    <text evidence="1">The sequence shown here is derived from an EMBL/GenBank/DDBJ whole genome shotgun (WGS) entry which is preliminary data.</text>
</comment>
<reference evidence="1" key="1">
    <citation type="submission" date="2019-07" db="EMBL/GenBank/DDBJ databases">
        <title>Annotation for the trematode Paragonimus miyazaki's.</title>
        <authorList>
            <person name="Choi Y.-J."/>
        </authorList>
    </citation>
    <scope>NUCLEOTIDE SEQUENCE</scope>
    <source>
        <strain evidence="1">Japan</strain>
    </source>
</reference>
<protein>
    <submittedName>
        <fullName evidence="1">Uncharacterized protein</fullName>
    </submittedName>
</protein>
<proteinExistence type="predicted"/>
<gene>
    <name evidence="1" type="ORF">EG68_02439</name>
</gene>
<evidence type="ECO:0000313" key="2">
    <source>
        <dbReference type="Proteomes" id="UP000822476"/>
    </source>
</evidence>
<dbReference type="Proteomes" id="UP000822476">
    <property type="component" value="Unassembled WGS sequence"/>
</dbReference>
<sequence>MRSDISEGILFMRHSSSPVLLSCLNVTVSASFAKHIQPRSDVLERCTCFSCFNPVGYRTAGMYHKPSQSICANTQPIDSVILFHCRKRFSGLWGCKINQFVNPLQQVGEQSLDINDQRLPMCSDVNFFWSSIFLC</sequence>